<name>A0A4Y1QQP1_PRUDU</name>
<accession>A0A4Y1QQP1</accession>
<dbReference type="AlphaFoldDB" id="A0A4Y1QQP1"/>
<sequence>MASSRLSSAAEPDRVLTSLEPSGDSAKIFGRKSRSLVSGLDIGGGGRKSVTRRDSLRFLRISGRVLSKIGWLE</sequence>
<gene>
    <name evidence="1" type="ORF">Prudu_002382</name>
</gene>
<organism evidence="1">
    <name type="scientific">Prunus dulcis</name>
    <name type="common">Almond</name>
    <name type="synonym">Amygdalus dulcis</name>
    <dbReference type="NCBI Taxonomy" id="3755"/>
    <lineage>
        <taxon>Eukaryota</taxon>
        <taxon>Viridiplantae</taxon>
        <taxon>Streptophyta</taxon>
        <taxon>Embryophyta</taxon>
        <taxon>Tracheophyta</taxon>
        <taxon>Spermatophyta</taxon>
        <taxon>Magnoliopsida</taxon>
        <taxon>eudicotyledons</taxon>
        <taxon>Gunneridae</taxon>
        <taxon>Pentapetalae</taxon>
        <taxon>rosids</taxon>
        <taxon>fabids</taxon>
        <taxon>Rosales</taxon>
        <taxon>Rosaceae</taxon>
        <taxon>Amygdaloideae</taxon>
        <taxon>Amygdaleae</taxon>
        <taxon>Prunus</taxon>
    </lineage>
</organism>
<protein>
    <submittedName>
        <fullName evidence="1">ZWICHEL kinesin-like calmodulin-binding protein</fullName>
    </submittedName>
</protein>
<proteinExistence type="predicted"/>
<dbReference type="EMBL" id="AP019297">
    <property type="protein sequence ID" value="BBG94164.1"/>
    <property type="molecule type" value="Genomic_DNA"/>
</dbReference>
<evidence type="ECO:0000313" key="1">
    <source>
        <dbReference type="EMBL" id="BBG94164.1"/>
    </source>
</evidence>
<reference evidence="1" key="1">
    <citation type="journal article" date="2019" name="Science">
        <title>Mutation of a bHLH transcription factor allowed almond domestication.</title>
        <authorList>
            <person name="Sanchez-Perez R."/>
            <person name="Pavan S."/>
            <person name="Mazzeo R."/>
            <person name="Moldovan C."/>
            <person name="Aiese Cigliano R."/>
            <person name="Del Cueto J."/>
            <person name="Ricciardi F."/>
            <person name="Lotti C."/>
            <person name="Ricciardi L."/>
            <person name="Dicenta F."/>
            <person name="Lopez-Marques R.L."/>
            <person name="Lindberg Moller B."/>
        </authorList>
    </citation>
    <scope>NUCLEOTIDE SEQUENCE</scope>
</reference>